<dbReference type="Proteomes" id="UP001596108">
    <property type="component" value="Unassembled WGS sequence"/>
</dbReference>
<proteinExistence type="predicted"/>
<dbReference type="EMBL" id="JBHSNC010000048">
    <property type="protein sequence ID" value="MFC5530864.1"/>
    <property type="molecule type" value="Genomic_DNA"/>
</dbReference>
<evidence type="ECO:0000313" key="3">
    <source>
        <dbReference type="Proteomes" id="UP001596108"/>
    </source>
</evidence>
<dbReference type="Pfam" id="PF07238">
    <property type="entry name" value="PilZ"/>
    <property type="match status" value="1"/>
</dbReference>
<evidence type="ECO:0000313" key="2">
    <source>
        <dbReference type="EMBL" id="MFC5530864.1"/>
    </source>
</evidence>
<dbReference type="RefSeq" id="WP_378112806.1">
    <property type="nucleotide sequence ID" value="NZ_JBHSNC010000048.1"/>
</dbReference>
<sequence length="233" mass="26389">MSQAENSKPVAADDRDLLPLNVLLHCRTVVESANVVTTGVMTHVEGELFEVELHDFEQFELGETVKITVYSPAGLQSIQSIVFAKYEGAIALLQPPNLQKRFKERREHPRISINGNAQVFSAVAETGEEIRLEQPLELTVHDISLSGIGFSGPDATQINRNMKLKAIVEIGFGFSCELEIIRRERQEDKVLLGAKMHVIEPDMMRPLRAMILRHQVEKHAELRRESQKKRFIK</sequence>
<comment type="caution">
    <text evidence="2">The sequence shown here is derived from an EMBL/GenBank/DDBJ whole genome shotgun (WGS) entry which is preliminary data.</text>
</comment>
<name>A0ABW0R0W0_9BACL</name>
<evidence type="ECO:0000259" key="1">
    <source>
        <dbReference type="Pfam" id="PF07238"/>
    </source>
</evidence>
<dbReference type="SUPFAM" id="SSF141371">
    <property type="entry name" value="PilZ domain-like"/>
    <property type="match status" value="1"/>
</dbReference>
<gene>
    <name evidence="2" type="ORF">ACFPQ4_15655</name>
</gene>
<keyword evidence="3" id="KW-1185">Reference proteome</keyword>
<protein>
    <submittedName>
        <fullName evidence="2">PilZ domain-containing protein</fullName>
    </submittedName>
</protein>
<feature type="domain" description="PilZ" evidence="1">
    <location>
        <begin position="104"/>
        <end position="212"/>
    </location>
</feature>
<reference evidence="3" key="1">
    <citation type="journal article" date="2019" name="Int. J. Syst. Evol. Microbiol.">
        <title>The Global Catalogue of Microorganisms (GCM) 10K type strain sequencing project: providing services to taxonomists for standard genome sequencing and annotation.</title>
        <authorList>
            <consortium name="The Broad Institute Genomics Platform"/>
            <consortium name="The Broad Institute Genome Sequencing Center for Infectious Disease"/>
            <person name="Wu L."/>
            <person name="Ma J."/>
        </authorList>
    </citation>
    <scope>NUCLEOTIDE SEQUENCE [LARGE SCALE GENOMIC DNA]</scope>
    <source>
        <strain evidence="3">CGMCC 1.18578</strain>
    </source>
</reference>
<dbReference type="InterPro" id="IPR009875">
    <property type="entry name" value="PilZ_domain"/>
</dbReference>
<dbReference type="Gene3D" id="2.40.10.220">
    <property type="entry name" value="predicted glycosyltransferase like domains"/>
    <property type="match status" value="1"/>
</dbReference>
<accession>A0ABW0R0W0</accession>
<organism evidence="2 3">
    <name type="scientific">Cohnella yongneupensis</name>
    <dbReference type="NCBI Taxonomy" id="425006"/>
    <lineage>
        <taxon>Bacteria</taxon>
        <taxon>Bacillati</taxon>
        <taxon>Bacillota</taxon>
        <taxon>Bacilli</taxon>
        <taxon>Bacillales</taxon>
        <taxon>Paenibacillaceae</taxon>
        <taxon>Cohnella</taxon>
    </lineage>
</organism>